<feature type="compositionally biased region" description="Low complexity" evidence="1">
    <location>
        <begin position="945"/>
        <end position="968"/>
    </location>
</feature>
<feature type="compositionally biased region" description="Acidic residues" evidence="1">
    <location>
        <begin position="1393"/>
        <end position="1402"/>
    </location>
</feature>
<dbReference type="InterPro" id="IPR001214">
    <property type="entry name" value="SET_dom"/>
</dbReference>
<dbReference type="Gene3D" id="1.25.10.10">
    <property type="entry name" value="Leucine-rich Repeat Variant"/>
    <property type="match status" value="1"/>
</dbReference>
<protein>
    <recommendedName>
        <fullName evidence="2">SET domain-containing protein</fullName>
    </recommendedName>
</protein>
<evidence type="ECO:0000313" key="3">
    <source>
        <dbReference type="EMBL" id="WIA09094.1"/>
    </source>
</evidence>
<evidence type="ECO:0000313" key="4">
    <source>
        <dbReference type="Proteomes" id="UP001244341"/>
    </source>
</evidence>
<evidence type="ECO:0000256" key="1">
    <source>
        <dbReference type="SAM" id="MobiDB-lite"/>
    </source>
</evidence>
<feature type="compositionally biased region" description="Low complexity" evidence="1">
    <location>
        <begin position="1362"/>
        <end position="1374"/>
    </location>
</feature>
<feature type="compositionally biased region" description="Acidic residues" evidence="1">
    <location>
        <begin position="1437"/>
        <end position="1447"/>
    </location>
</feature>
<dbReference type="InterPro" id="IPR044237">
    <property type="entry name" value="ATXR2-like"/>
</dbReference>
<dbReference type="PANTHER" id="PTHR47436">
    <property type="entry name" value="HISTONE-LYSINE N-METHYLTRANSFERASE ATXR2"/>
    <property type="match status" value="1"/>
</dbReference>
<proteinExistence type="predicted"/>
<dbReference type="EMBL" id="CP126208">
    <property type="protein sequence ID" value="WIA09094.1"/>
    <property type="molecule type" value="Genomic_DNA"/>
</dbReference>
<dbReference type="SUPFAM" id="SSF48371">
    <property type="entry name" value="ARM repeat"/>
    <property type="match status" value="1"/>
</dbReference>
<name>A0ABY8TJJ6_TETOB</name>
<dbReference type="CDD" id="cd20071">
    <property type="entry name" value="SET_SMYD"/>
    <property type="match status" value="1"/>
</dbReference>
<feature type="compositionally biased region" description="Low complexity" evidence="1">
    <location>
        <begin position="1512"/>
        <end position="1521"/>
    </location>
</feature>
<feature type="compositionally biased region" description="Gly residues" evidence="1">
    <location>
        <begin position="1414"/>
        <end position="1425"/>
    </location>
</feature>
<dbReference type="InterPro" id="IPR011989">
    <property type="entry name" value="ARM-like"/>
</dbReference>
<feature type="compositionally biased region" description="Low complexity" evidence="1">
    <location>
        <begin position="1461"/>
        <end position="1500"/>
    </location>
</feature>
<dbReference type="InterPro" id="IPR046341">
    <property type="entry name" value="SET_dom_sf"/>
</dbReference>
<dbReference type="InterPro" id="IPR016024">
    <property type="entry name" value="ARM-type_fold"/>
</dbReference>
<feature type="compositionally biased region" description="Low complexity" evidence="1">
    <location>
        <begin position="1733"/>
        <end position="1767"/>
    </location>
</feature>
<feature type="domain" description="SET" evidence="2">
    <location>
        <begin position="1559"/>
        <end position="1938"/>
    </location>
</feature>
<feature type="region of interest" description="Disordered" evidence="1">
    <location>
        <begin position="797"/>
        <end position="820"/>
    </location>
</feature>
<feature type="compositionally biased region" description="Polar residues" evidence="1">
    <location>
        <begin position="1522"/>
        <end position="1537"/>
    </location>
</feature>
<reference evidence="3 4" key="1">
    <citation type="submission" date="2023-05" db="EMBL/GenBank/DDBJ databases">
        <title>A 100% complete, gapless, phased diploid assembly of the Scenedesmus obliquus UTEX 3031 genome.</title>
        <authorList>
            <person name="Biondi T.C."/>
            <person name="Hanschen E.R."/>
            <person name="Kwon T."/>
            <person name="Eng W."/>
            <person name="Kruse C.P.S."/>
            <person name="Koehler S.I."/>
            <person name="Kunde Y."/>
            <person name="Gleasner C.D."/>
            <person name="You Mak K.T."/>
            <person name="Polle J."/>
            <person name="Hovde B.T."/>
            <person name="Starkenburg S.R."/>
        </authorList>
    </citation>
    <scope>NUCLEOTIDE SEQUENCE [LARGE SCALE GENOMIC DNA]</scope>
    <source>
        <strain evidence="3 4">DOE0152z</strain>
    </source>
</reference>
<dbReference type="Pfam" id="PF20168">
    <property type="entry name" value="PDS5"/>
    <property type="match status" value="3"/>
</dbReference>
<feature type="compositionally biased region" description="Low complexity" evidence="1">
    <location>
        <begin position="797"/>
        <end position="807"/>
    </location>
</feature>
<keyword evidence="4" id="KW-1185">Reference proteome</keyword>
<dbReference type="PANTHER" id="PTHR47436:SF1">
    <property type="entry name" value="SET DOMAIN-CONTAINING PROTEIN"/>
    <property type="match status" value="1"/>
</dbReference>
<dbReference type="Gene3D" id="2.170.270.10">
    <property type="entry name" value="SET domain"/>
    <property type="match status" value="1"/>
</dbReference>
<gene>
    <name evidence="3" type="ORF">OEZ85_008507</name>
</gene>
<dbReference type="SUPFAM" id="SSF82199">
    <property type="entry name" value="SET domain"/>
    <property type="match status" value="1"/>
</dbReference>
<sequence>MADAYDFAEHDGEDLARAVSKLRSNLMSRDVVLKHLKLAAGVLEKAPQDVAALGSAAAGLAALLIDKHILGSKHKDVRMYAAVCLAHMLRVYAPDTPYEDKELEPVFDLLLWSVQLVQEYQAPMFELAVSVLQTISQTKSYYLLLDMGREDMVLDWVRGLLQCINAGSQPHAGPQVLEVLNGLIGDESGATDAQLEVLLSHLVPPKSQENPAACQMALALLRSCEAAVKPQLQKFLTTLILSPISSNSDLHQHCYTLIYQLYQAVPQVLLPVIPHMTSEMLAEDPGKRAEATQLVCQLFSVPGNRLVAEYGDVFDELLHRFKDAEVGIRLHLVEFAPTLVAAAGSSERQEKVVREAAVRLQDYDDKVRIAAVKSVCQCARQLLAGPAGAASGGTAATAGHPQSAVGTLLDSQEEDEAAAAELGVAYTPPEKELDLGFGAADAAAGVAAGTRDVAWLQDVLKGMCMRLRDTKVSVRKQTASSLMAVFRTVAAAGTGEQLAKYCWLPARMLLCCKSDVELRAHLIEGVMRDGLLGPQALPAQAAAAWVQLWLAANAMDRETLMVMLAMRARLQGDALAFLVLRRKLSGKAKDPDAAEPIRQDLERASRNLAASMAPFSPNPSKAPEGLAALQAVRDNHVFGALQQALAPGATAQAFSKARTDALSRVGSRSTAADFISQLLLWARPAAWFPPPLLAALLQLAGGDLEGEQADLVRGAFQLAQLLSKYAPMLFAGLLPQLHSLLRGAEPDLQQLAAQLLALCAKEQRKRGMLLAASPDAAVAKLVKQQLMPCMRQLARGSSSAGAAGGKQSSKRKQRADTEDALDAMEEDDADADDADADDAEADYNDSQAAAGAVCNPRAAKWATYAIAYCQDHSSARAELSQLAADLAGSLDSGEAETAAKLQALATIGRLLPDVFSQHAKQLLSFVLDDYLLAYLDAAVTAPAGAAAGSSGRSQPSLSTPASLTSPSSRGRGSSQLGTAGGSSQVEAAGVWLKGAALKALAAGCVPDSDADDLPVETLRVATRLAQDLEGLLEPSEEARPSFLADVPDEVAGQLRLAAAASLLRLARRHDSRLGAGCYCMLALVMQDNQTSVRGVFAAKLYKLVSYFNLRRSTHQLAAKYAAMLPLAAVDPELANKEAAARMLREWVHSRRAAVQQSIMSAAAAAGGAAGVRGGGSTLQEQPEMLLPYGLYILAHHPDFPQPEEAAEDPGCCTPFQFMLQFMLQPLLVESGSTAAGAFVPALRKMCAYIKYTADRAEEPATSQLYVLCDMALAMLRALAQRMGLEPGLLTAKHPGGITLPASFYRPLDKEERGAAGVSYLPPGFEVELDPEPVAALAQPPHMHGQAAAAAAARHGRGTKPRSTAAAAATTSAGAAGRGSKRRAQTSRAAEEGSAAEEDGDDASEQRRAKRSKGRGGAAAGAGGRGSKPRRAAKADSDDGWESGDDDAPPSAAKAQPDQLTSRQKQLQMQKQQAAQQPRQAKHAAAASPADSGGSAGSQSGDEAHSPAAPDMQPQQQQQQQQNGCTMASDTTSNNPLLQLVPQDTANEYYTAVLSSLKANGIEIRPDAGGGRGKGVFATKGFQQGDVLWTERPLAAVQQLDSKLEVSTCSHCFKAVGTVEQHVGGKICCLINELSDATEEDDLRQVQDRVDKIQAAVNSQFLEGLLQGRVDLPLTGEVDMAEPVKCRSGCSEEYCSSGCEAEAWERYHCLLCPVGAAEGPSSSSSSSDDKGKGKAAAAPQHSASCSHSPAGGSSSSSHKAAWWDVVAEQQEEAEQQEGSESDGDSDSEEVDAAELRAQLKELAADSLALLRAGLQDSRFPQLFDLQLYGSLVGMFELNNLALAVPAPVARYKDMLLHPAEYGVDMDAAAAAVQEVQPLLEALGDDADAPAEGTGFYALQSCINHSCAPNAAATCLPSGQMVLRALTDIAAGSEVLLSYIEEEGAGLQERRAMLRDYGFVCSCERCSAEELAGALQAQQLVAA</sequence>
<dbReference type="PROSITE" id="PS50280">
    <property type="entry name" value="SET"/>
    <property type="match status" value="1"/>
</dbReference>
<evidence type="ECO:0000259" key="2">
    <source>
        <dbReference type="PROSITE" id="PS50280"/>
    </source>
</evidence>
<feature type="compositionally biased region" description="Acidic residues" evidence="1">
    <location>
        <begin position="1768"/>
        <end position="1789"/>
    </location>
</feature>
<accession>A0ABY8TJJ6</accession>
<dbReference type="Proteomes" id="UP001244341">
    <property type="component" value="Chromosome 1b"/>
</dbReference>
<feature type="region of interest" description="Disordered" evidence="1">
    <location>
        <begin position="1717"/>
        <end position="1789"/>
    </location>
</feature>
<dbReference type="Pfam" id="PF00856">
    <property type="entry name" value="SET"/>
    <property type="match status" value="1"/>
</dbReference>
<feature type="region of interest" description="Disordered" evidence="1">
    <location>
        <begin position="945"/>
        <end position="981"/>
    </location>
</feature>
<organism evidence="3 4">
    <name type="scientific">Tetradesmus obliquus</name>
    <name type="common">Green alga</name>
    <name type="synonym">Acutodesmus obliquus</name>
    <dbReference type="NCBI Taxonomy" id="3088"/>
    <lineage>
        <taxon>Eukaryota</taxon>
        <taxon>Viridiplantae</taxon>
        <taxon>Chlorophyta</taxon>
        <taxon>core chlorophytes</taxon>
        <taxon>Chlorophyceae</taxon>
        <taxon>CS clade</taxon>
        <taxon>Sphaeropleales</taxon>
        <taxon>Scenedesmaceae</taxon>
        <taxon>Tetradesmus</taxon>
    </lineage>
</organism>
<feature type="region of interest" description="Disordered" evidence="1">
    <location>
        <begin position="1339"/>
        <end position="1537"/>
    </location>
</feature>
<feature type="compositionally biased region" description="Polar residues" evidence="1">
    <location>
        <begin position="970"/>
        <end position="981"/>
    </location>
</feature>